<proteinExistence type="inferred from homology"/>
<dbReference type="PANTHER" id="PTHR30327">
    <property type="entry name" value="UNCHARACTERIZED PROTEIN YQGE"/>
    <property type="match status" value="1"/>
</dbReference>
<dbReference type="HAMAP" id="MF_00758">
    <property type="entry name" value="UPF0301"/>
    <property type="match status" value="1"/>
</dbReference>
<sequence length="181" mass="19065">MQSLRGRLLVASPVLQDPNFTRTVVLVAEHTEEGAMGVVLNRPMELEVAEASPVLSALSTEDEHVFAGGPVQPNGVMVLAEFTPPAAPAVAITPALGFVGAEDDLDTIATAVERARVFAGHAGWGPGQLDAELEDEGWIVADLEPDDPFTEDPESLWSTVLARLGGSFALVARMPDDPSVN</sequence>
<name>A0ABY5PGU9_9ACTN</name>
<evidence type="ECO:0000256" key="2">
    <source>
        <dbReference type="HAMAP-Rule" id="MF_00758"/>
    </source>
</evidence>
<accession>A0ABY5PGU9</accession>
<dbReference type="RefSeq" id="WP_353864309.1">
    <property type="nucleotide sequence ID" value="NZ_CP088295.1"/>
</dbReference>
<organism evidence="3 4">
    <name type="scientific">Svornostia abyssi</name>
    <dbReference type="NCBI Taxonomy" id="2898438"/>
    <lineage>
        <taxon>Bacteria</taxon>
        <taxon>Bacillati</taxon>
        <taxon>Actinomycetota</taxon>
        <taxon>Thermoleophilia</taxon>
        <taxon>Solirubrobacterales</taxon>
        <taxon>Baekduiaceae</taxon>
        <taxon>Svornostia</taxon>
    </lineage>
</organism>
<dbReference type="EMBL" id="CP088295">
    <property type="protein sequence ID" value="UUY03812.1"/>
    <property type="molecule type" value="Genomic_DNA"/>
</dbReference>
<dbReference type="SUPFAM" id="SSF143456">
    <property type="entry name" value="VC0467-like"/>
    <property type="match status" value="1"/>
</dbReference>
<dbReference type="InterPro" id="IPR003774">
    <property type="entry name" value="AlgH-like"/>
</dbReference>
<comment type="similarity">
    <text evidence="1 2">Belongs to the UPF0301 (AlgH) family.</text>
</comment>
<evidence type="ECO:0000313" key="3">
    <source>
        <dbReference type="EMBL" id="UUY03812.1"/>
    </source>
</evidence>
<dbReference type="Gene3D" id="3.40.1740.10">
    <property type="entry name" value="VC0467-like"/>
    <property type="match status" value="1"/>
</dbReference>
<dbReference type="Pfam" id="PF02622">
    <property type="entry name" value="DUF179"/>
    <property type="match status" value="1"/>
</dbReference>
<evidence type="ECO:0000256" key="1">
    <source>
        <dbReference type="ARBA" id="ARBA00009600"/>
    </source>
</evidence>
<dbReference type="Proteomes" id="UP001058860">
    <property type="component" value="Chromosome"/>
</dbReference>
<protein>
    <recommendedName>
        <fullName evidence="2">UPF0301 protein LRS13_24660</fullName>
    </recommendedName>
</protein>
<dbReference type="PANTHER" id="PTHR30327:SF1">
    <property type="entry name" value="UPF0301 PROTEIN YQGE"/>
    <property type="match status" value="1"/>
</dbReference>
<gene>
    <name evidence="3" type="ORF">LRS13_24660</name>
</gene>
<evidence type="ECO:0000313" key="4">
    <source>
        <dbReference type="Proteomes" id="UP001058860"/>
    </source>
</evidence>
<reference evidence="4" key="1">
    <citation type="submission" date="2021-11" db="EMBL/GenBank/DDBJ databases">
        <title>Cultivation dependent microbiological survey of springs from the worlds oldest radium mine currently devoted to the extraction of radon-saturated water.</title>
        <authorList>
            <person name="Kapinusova G."/>
            <person name="Smrhova T."/>
            <person name="Strejcek M."/>
            <person name="Suman J."/>
            <person name="Jani K."/>
            <person name="Pajer P."/>
            <person name="Uhlik O."/>
        </authorList>
    </citation>
    <scope>NUCLEOTIDE SEQUENCE [LARGE SCALE GENOMIC DNA]</scope>
    <source>
        <strain evidence="4">J379</strain>
    </source>
</reference>
<keyword evidence="4" id="KW-1185">Reference proteome</keyword>